<dbReference type="EMBL" id="AKVJ01000004">
    <property type="protein sequence ID" value="EIW20716.1"/>
    <property type="molecule type" value="Genomic_DNA"/>
</dbReference>
<protein>
    <submittedName>
        <fullName evidence="1">Uncharacterized protein</fullName>
    </submittedName>
</protein>
<comment type="caution">
    <text evidence="1">The sequence shown here is derived from an EMBL/GenBank/DDBJ whole genome shotgun (WGS) entry which is preliminary data.</text>
</comment>
<sequence length="95" mass="10772">MKRQCKLLSEALSNEELIDFLNDYKVEDTPPDPLPDDYIPTATYNIRKSIYDALCSAITVVDQSFSRGGVSYTKADLFKLRRQYMTVGVVGCVRN</sequence>
<organism evidence="1 2">
    <name type="scientific">Pelosinus fermentans B4</name>
    <dbReference type="NCBI Taxonomy" id="1149862"/>
    <lineage>
        <taxon>Bacteria</taxon>
        <taxon>Bacillati</taxon>
        <taxon>Bacillota</taxon>
        <taxon>Negativicutes</taxon>
        <taxon>Selenomonadales</taxon>
        <taxon>Sporomusaceae</taxon>
        <taxon>Pelosinus</taxon>
    </lineage>
</organism>
<evidence type="ECO:0000313" key="2">
    <source>
        <dbReference type="Proteomes" id="UP000004324"/>
    </source>
</evidence>
<keyword evidence="2" id="KW-1185">Reference proteome</keyword>
<reference evidence="1 2" key="1">
    <citation type="journal article" date="2012" name="J. Bacteriol.">
        <title>Draft Genome Sequences for Two Metal-Reducing Pelosinus fermentans Strains Isolated from a Cr(VI)-Contaminated Site and for Type Strain R7.</title>
        <authorList>
            <person name="Brown S.D."/>
            <person name="Podar M."/>
            <person name="Klingeman D.M."/>
            <person name="Johnson C.M."/>
            <person name="Yang Z.K."/>
            <person name="Utturkar S.M."/>
            <person name="Land M.L."/>
            <person name="Mosher J.J."/>
            <person name="Hurt R.A.Jr."/>
            <person name="Phelps T.J."/>
            <person name="Palumbo A.V."/>
            <person name="Arkin A.P."/>
            <person name="Hazen T.C."/>
            <person name="Elias D.A."/>
        </authorList>
    </citation>
    <scope>NUCLEOTIDE SEQUENCE [LARGE SCALE GENOMIC DNA]</scope>
    <source>
        <strain evidence="1 2">B4</strain>
    </source>
</reference>
<dbReference type="AlphaFoldDB" id="I9LJW3"/>
<gene>
    <name evidence="1" type="ORF">FB4_1928</name>
</gene>
<dbReference type="Proteomes" id="UP000004324">
    <property type="component" value="Unassembled WGS sequence"/>
</dbReference>
<evidence type="ECO:0000313" key="1">
    <source>
        <dbReference type="EMBL" id="EIW20716.1"/>
    </source>
</evidence>
<proteinExistence type="predicted"/>
<name>I9LJW3_9FIRM</name>
<accession>I9LJW3</accession>